<keyword evidence="1" id="KW-0732">Signal</keyword>
<feature type="chain" id="PRO_5046031071" evidence="1">
    <location>
        <begin position="26"/>
        <end position="229"/>
    </location>
</feature>
<protein>
    <submittedName>
        <fullName evidence="3">C39 family peptidase</fullName>
    </submittedName>
</protein>
<dbReference type="Gene3D" id="3.90.70.10">
    <property type="entry name" value="Cysteine proteinases"/>
    <property type="match status" value="1"/>
</dbReference>
<gene>
    <name evidence="3" type="ORF">JQC93_18835</name>
</gene>
<dbReference type="RefSeq" id="WP_205159890.1">
    <property type="nucleotide sequence ID" value="NZ_JAFEUM010000011.1"/>
</dbReference>
<dbReference type="CDD" id="cd02423">
    <property type="entry name" value="Peptidase_C39G"/>
    <property type="match status" value="1"/>
</dbReference>
<dbReference type="Proteomes" id="UP000809621">
    <property type="component" value="Unassembled WGS sequence"/>
</dbReference>
<feature type="domain" description="Peptidase C39" evidence="2">
    <location>
        <begin position="53"/>
        <end position="183"/>
    </location>
</feature>
<dbReference type="PROSITE" id="PS50990">
    <property type="entry name" value="PEPTIDASE_C39"/>
    <property type="match status" value="1"/>
</dbReference>
<evidence type="ECO:0000313" key="4">
    <source>
        <dbReference type="Proteomes" id="UP000809621"/>
    </source>
</evidence>
<evidence type="ECO:0000256" key="1">
    <source>
        <dbReference type="SAM" id="SignalP"/>
    </source>
</evidence>
<dbReference type="EMBL" id="JAFEUM010000011">
    <property type="protein sequence ID" value="MBM7038441.1"/>
    <property type="molecule type" value="Genomic_DNA"/>
</dbReference>
<dbReference type="Pfam" id="PF03412">
    <property type="entry name" value="Peptidase_C39"/>
    <property type="match status" value="1"/>
</dbReference>
<dbReference type="InterPro" id="IPR005074">
    <property type="entry name" value="Peptidase_C39"/>
</dbReference>
<reference evidence="3 4" key="1">
    <citation type="submission" date="2021-02" db="EMBL/GenBank/DDBJ databases">
        <authorList>
            <person name="Park J.-S."/>
        </authorList>
    </citation>
    <scope>NUCLEOTIDE SEQUENCE [LARGE SCALE GENOMIC DNA]</scope>
    <source>
        <strain evidence="3 4">188UL20-2</strain>
    </source>
</reference>
<comment type="caution">
    <text evidence="3">The sequence shown here is derived from an EMBL/GenBank/DDBJ whole genome shotgun (WGS) entry which is preliminary data.</text>
</comment>
<keyword evidence="4" id="KW-1185">Reference proteome</keyword>
<proteinExistence type="predicted"/>
<feature type="signal peptide" evidence="1">
    <location>
        <begin position="1"/>
        <end position="25"/>
    </location>
</feature>
<organism evidence="3 4">
    <name type="scientific">Vibrio ulleungensis</name>
    <dbReference type="NCBI Taxonomy" id="2807619"/>
    <lineage>
        <taxon>Bacteria</taxon>
        <taxon>Pseudomonadati</taxon>
        <taxon>Pseudomonadota</taxon>
        <taxon>Gammaproteobacteria</taxon>
        <taxon>Vibrionales</taxon>
        <taxon>Vibrionaceae</taxon>
        <taxon>Vibrio</taxon>
    </lineage>
</organism>
<accession>A0ABS2HMZ2</accession>
<evidence type="ECO:0000259" key="2">
    <source>
        <dbReference type="PROSITE" id="PS50990"/>
    </source>
</evidence>
<sequence length="229" mass="25685">MNNIWAKVLVVTVGGALTIAPPAHAVDLSWNKHALSVPVQSYQEILFGDVWRQQYDFSCGSAALATLLHYHYQHPVAEEAIFTAMYRNGDKALIKEQGFSLLDMKNYLNQLGYESDGYKVGLDKLEKLGVPGVTLVNFDGYMHFVVIKGINHSQIILGDPSRGTIVLDKQAFMKSYQGITLLIKSDVDAARETFLRDPHFSVYTQSPTEHAIPRHNMGDMYLHVSSSYY</sequence>
<evidence type="ECO:0000313" key="3">
    <source>
        <dbReference type="EMBL" id="MBM7038441.1"/>
    </source>
</evidence>
<name>A0ABS2HMZ2_9VIBR</name>